<sequence>MHRAVITLAICLFVTTCKEGGRSAEELVEEPEFYISQSTDSEWPYRYTLIRTDGQWAGEIEIITEENSVFFDKMNVTSSNDQRIDFTATYGNIGKAFPMDWELTLSKSEDDLDGLLIAKGILGDFKPVHLKFIAAKSIVLPSSALEGKIRILDESSNRTEAALKYEVAMAKQRWEQESMIAERISKHRPDDTIRGGIRREWLGPAWVRDMVKPENSKYFERICCVYLGGTNVTDQDVQEICKLTKLRELYLHRTGISDAAFEHIGDLQALRVLHLRNTRISNEGLEKLRDLINLKELYLFETQISDAGGKKLQSTLPNTDIQW</sequence>
<dbReference type="InterPro" id="IPR032675">
    <property type="entry name" value="LRR_dom_sf"/>
</dbReference>
<evidence type="ECO:0008006" key="3">
    <source>
        <dbReference type="Google" id="ProtNLM"/>
    </source>
</evidence>
<accession>A0AAE2V8M3</accession>
<dbReference type="SUPFAM" id="SSF52047">
    <property type="entry name" value="RNI-like"/>
    <property type="match status" value="1"/>
</dbReference>
<dbReference type="EMBL" id="JAENIG010000001">
    <property type="protein sequence ID" value="MBK1853738.1"/>
    <property type="molecule type" value="Genomic_DNA"/>
</dbReference>
<name>A0AAE2V8M3_9BACT</name>
<dbReference type="Proteomes" id="UP000634206">
    <property type="component" value="Unassembled WGS sequence"/>
</dbReference>
<proteinExistence type="predicted"/>
<comment type="caution">
    <text evidence="1">The sequence shown here is derived from an EMBL/GenBank/DDBJ whole genome shotgun (WGS) entry which is preliminary data.</text>
</comment>
<organism evidence="1 2">
    <name type="scientific">Oceaniferula flava</name>
    <dbReference type="NCBI Taxonomy" id="2800421"/>
    <lineage>
        <taxon>Bacteria</taxon>
        <taxon>Pseudomonadati</taxon>
        <taxon>Verrucomicrobiota</taxon>
        <taxon>Verrucomicrobiia</taxon>
        <taxon>Verrucomicrobiales</taxon>
        <taxon>Verrucomicrobiaceae</taxon>
        <taxon>Oceaniferula</taxon>
    </lineage>
</organism>
<gene>
    <name evidence="1" type="ORF">JIN83_02095</name>
</gene>
<dbReference type="Gene3D" id="3.80.10.10">
    <property type="entry name" value="Ribonuclease Inhibitor"/>
    <property type="match status" value="1"/>
</dbReference>
<dbReference type="AlphaFoldDB" id="A0AAE2V8M3"/>
<reference evidence="1" key="1">
    <citation type="submission" date="2021-01" db="EMBL/GenBank/DDBJ databases">
        <title>Modified the classification status of verrucomicrobia.</title>
        <authorList>
            <person name="Feng X."/>
        </authorList>
    </citation>
    <scope>NUCLEOTIDE SEQUENCE</scope>
    <source>
        <strain evidence="1">5K15</strain>
    </source>
</reference>
<dbReference type="RefSeq" id="WP_309488335.1">
    <property type="nucleotide sequence ID" value="NZ_JAENIG010000001.1"/>
</dbReference>
<evidence type="ECO:0000313" key="1">
    <source>
        <dbReference type="EMBL" id="MBK1853738.1"/>
    </source>
</evidence>
<dbReference type="InterPro" id="IPR001611">
    <property type="entry name" value="Leu-rich_rpt"/>
</dbReference>
<keyword evidence="2" id="KW-1185">Reference proteome</keyword>
<evidence type="ECO:0000313" key="2">
    <source>
        <dbReference type="Proteomes" id="UP000634206"/>
    </source>
</evidence>
<dbReference type="Pfam" id="PF13516">
    <property type="entry name" value="LRR_6"/>
    <property type="match status" value="2"/>
</dbReference>
<protein>
    <recommendedName>
        <fullName evidence="3">Leucine Rich repeats (2 copies)</fullName>
    </recommendedName>
</protein>